<dbReference type="Pfam" id="PF04193">
    <property type="entry name" value="PQ-loop"/>
    <property type="match status" value="1"/>
</dbReference>
<evidence type="ECO:0000313" key="7">
    <source>
        <dbReference type="Proteomes" id="UP000812277"/>
    </source>
</evidence>
<dbReference type="RefSeq" id="WP_219872550.1">
    <property type="nucleotide sequence ID" value="NZ_JAHZIJ010000006.1"/>
</dbReference>
<evidence type="ECO:0000256" key="3">
    <source>
        <dbReference type="ARBA" id="ARBA00022989"/>
    </source>
</evidence>
<feature type="transmembrane region" description="Helical" evidence="5">
    <location>
        <begin position="36"/>
        <end position="56"/>
    </location>
</feature>
<dbReference type="InterPro" id="IPR047662">
    <property type="entry name" value="SemiSWEET"/>
</dbReference>
<reference evidence="6 7" key="1">
    <citation type="submission" date="2021-07" db="EMBL/GenBank/DDBJ databases">
        <title>Paenibacillus radiodurans sp. nov., isolated from the southeastern edge of Tengger Desert.</title>
        <authorList>
            <person name="Zhang G."/>
        </authorList>
    </citation>
    <scope>NUCLEOTIDE SEQUENCE [LARGE SCALE GENOMIC DNA]</scope>
    <source>
        <strain evidence="6 7">DT7-4</strain>
    </source>
</reference>
<keyword evidence="3 5" id="KW-1133">Transmembrane helix</keyword>
<evidence type="ECO:0000256" key="2">
    <source>
        <dbReference type="ARBA" id="ARBA00022692"/>
    </source>
</evidence>
<feature type="transmembrane region" description="Helical" evidence="5">
    <location>
        <begin position="62"/>
        <end position="81"/>
    </location>
</feature>
<evidence type="ECO:0000256" key="1">
    <source>
        <dbReference type="ARBA" id="ARBA00004141"/>
    </source>
</evidence>
<feature type="transmembrane region" description="Helical" evidence="5">
    <location>
        <begin position="6"/>
        <end position="24"/>
    </location>
</feature>
<name>A0ABS7D5V8_9BACL</name>
<evidence type="ECO:0000256" key="5">
    <source>
        <dbReference type="SAM" id="Phobius"/>
    </source>
</evidence>
<evidence type="ECO:0000313" key="6">
    <source>
        <dbReference type="EMBL" id="MBW7475308.1"/>
    </source>
</evidence>
<keyword evidence="4 5" id="KW-0472">Membrane</keyword>
<gene>
    <name evidence="6" type="ORF">K0T92_11165</name>
</gene>
<evidence type="ECO:0000256" key="4">
    <source>
        <dbReference type="ARBA" id="ARBA00023136"/>
    </source>
</evidence>
<proteinExistence type="predicted"/>
<protein>
    <submittedName>
        <fullName evidence="6">SemiSWEET transporter</fullName>
    </submittedName>
</protein>
<dbReference type="Proteomes" id="UP000812277">
    <property type="component" value="Unassembled WGS sequence"/>
</dbReference>
<dbReference type="InterPro" id="IPR006603">
    <property type="entry name" value="PQ-loop_rpt"/>
</dbReference>
<organism evidence="6 7">
    <name type="scientific">Paenibacillus oenotherae</name>
    <dbReference type="NCBI Taxonomy" id="1435645"/>
    <lineage>
        <taxon>Bacteria</taxon>
        <taxon>Bacillati</taxon>
        <taxon>Bacillota</taxon>
        <taxon>Bacilli</taxon>
        <taxon>Bacillales</taxon>
        <taxon>Paenibacillaceae</taxon>
        <taxon>Paenibacillus</taxon>
    </lineage>
</organism>
<keyword evidence="7" id="KW-1185">Reference proteome</keyword>
<dbReference type="NCBIfam" id="NF037968">
    <property type="entry name" value="SemiSWEET_2"/>
    <property type="match status" value="1"/>
</dbReference>
<keyword evidence="2 5" id="KW-0812">Transmembrane</keyword>
<comment type="caution">
    <text evidence="6">The sequence shown here is derived from an EMBL/GenBank/DDBJ whole genome shotgun (WGS) entry which is preliminary data.</text>
</comment>
<accession>A0ABS7D5V8</accession>
<sequence>MELTTIIGLSAAVLTTAAFLPQTIKTIREKDTRGISALMYSMFTVGTLLWLVYGIATRDWPVLIANAVTFSFSATILALKLKYR</sequence>
<dbReference type="Gene3D" id="1.20.1280.290">
    <property type="match status" value="1"/>
</dbReference>
<comment type="subcellular location">
    <subcellularLocation>
        <location evidence="1">Membrane</location>
        <topology evidence="1">Multi-pass membrane protein</topology>
    </subcellularLocation>
</comment>
<dbReference type="EMBL" id="JAHZIJ010000006">
    <property type="protein sequence ID" value="MBW7475308.1"/>
    <property type="molecule type" value="Genomic_DNA"/>
</dbReference>